<keyword evidence="3" id="KW-0238">DNA-binding</keyword>
<dbReference type="InterPro" id="IPR036388">
    <property type="entry name" value="WH-like_DNA-bd_sf"/>
</dbReference>
<accession>A0A1Y4L118</accession>
<evidence type="ECO:0000313" key="7">
    <source>
        <dbReference type="EMBL" id="OUP50513.1"/>
    </source>
</evidence>
<evidence type="ECO:0000256" key="1">
    <source>
        <dbReference type="ARBA" id="ARBA00023015"/>
    </source>
</evidence>
<reference evidence="8" key="1">
    <citation type="submission" date="2017-04" db="EMBL/GenBank/DDBJ databases">
        <title>Function of individual gut microbiota members based on whole genome sequencing of pure cultures obtained from chicken caecum.</title>
        <authorList>
            <person name="Medvecky M."/>
            <person name="Cejkova D."/>
            <person name="Polansky O."/>
            <person name="Karasova D."/>
            <person name="Kubasova T."/>
            <person name="Cizek A."/>
            <person name="Rychlik I."/>
        </authorList>
    </citation>
    <scope>NUCLEOTIDE SEQUENCE [LARGE SCALE GENOMIC DNA]</scope>
    <source>
        <strain evidence="8">An180</strain>
    </source>
</reference>
<proteinExistence type="predicted"/>
<dbReference type="GO" id="GO:0016987">
    <property type="term" value="F:sigma factor activity"/>
    <property type="evidence" value="ECO:0007669"/>
    <property type="project" value="UniProtKB-KW"/>
</dbReference>
<evidence type="ECO:0000256" key="2">
    <source>
        <dbReference type="ARBA" id="ARBA00023082"/>
    </source>
</evidence>
<evidence type="ECO:0000256" key="4">
    <source>
        <dbReference type="ARBA" id="ARBA00023163"/>
    </source>
</evidence>
<feature type="region of interest" description="Disordered" evidence="5">
    <location>
        <begin position="1"/>
        <end position="43"/>
    </location>
</feature>
<dbReference type="InterPro" id="IPR013324">
    <property type="entry name" value="RNA_pol_sigma_r3/r4-like"/>
</dbReference>
<organism evidence="7 8">
    <name type="scientific">Butyricicoccus pullicaecorum</name>
    <dbReference type="NCBI Taxonomy" id="501571"/>
    <lineage>
        <taxon>Bacteria</taxon>
        <taxon>Bacillati</taxon>
        <taxon>Bacillota</taxon>
        <taxon>Clostridia</taxon>
        <taxon>Eubacteriales</taxon>
        <taxon>Butyricicoccaceae</taxon>
        <taxon>Butyricicoccus</taxon>
    </lineage>
</organism>
<dbReference type="GO" id="GO:0003677">
    <property type="term" value="F:DNA binding"/>
    <property type="evidence" value="ECO:0007669"/>
    <property type="project" value="UniProtKB-KW"/>
</dbReference>
<dbReference type="GO" id="GO:0006352">
    <property type="term" value="P:DNA-templated transcription initiation"/>
    <property type="evidence" value="ECO:0007669"/>
    <property type="project" value="InterPro"/>
</dbReference>
<dbReference type="InterPro" id="IPR013249">
    <property type="entry name" value="RNA_pol_sigma70_r4_t2"/>
</dbReference>
<dbReference type="PANTHER" id="PTHR43133:SF8">
    <property type="entry name" value="RNA POLYMERASE SIGMA FACTOR HI_1459-RELATED"/>
    <property type="match status" value="1"/>
</dbReference>
<dbReference type="PANTHER" id="PTHR43133">
    <property type="entry name" value="RNA POLYMERASE ECF-TYPE SIGMA FACTO"/>
    <property type="match status" value="1"/>
</dbReference>
<keyword evidence="2" id="KW-0731">Sigma factor</keyword>
<evidence type="ECO:0000256" key="3">
    <source>
        <dbReference type="ARBA" id="ARBA00023125"/>
    </source>
</evidence>
<dbReference type="Proteomes" id="UP000195897">
    <property type="component" value="Unassembled WGS sequence"/>
</dbReference>
<sequence length="182" mass="21091">MENKIFSDKHGLGLPKAPFGERVVGERGQKDLPPGTEGGEKLRPDRHYEHKQHAFDSYCKKVLKCEAYNGYREISRRQKRETPFSELSEEELAQLAAYDRYSWEYTAFPVGGDVILIKDDRLAEALNALPPDNRDIFLMYWFLGMADREIAEHLHMVRRTVNARRQSAYRLLKELMGGEADD</sequence>
<keyword evidence="1" id="KW-0805">Transcription regulation</keyword>
<dbReference type="Gene3D" id="1.10.10.10">
    <property type="entry name" value="Winged helix-like DNA-binding domain superfamily/Winged helix DNA-binding domain"/>
    <property type="match status" value="1"/>
</dbReference>
<gene>
    <name evidence="7" type="ORF">B5F17_13925</name>
</gene>
<evidence type="ECO:0000259" key="6">
    <source>
        <dbReference type="Pfam" id="PF08281"/>
    </source>
</evidence>
<dbReference type="AlphaFoldDB" id="A0A1Y4L118"/>
<name>A0A1Y4L118_9FIRM</name>
<dbReference type="Pfam" id="PF08281">
    <property type="entry name" value="Sigma70_r4_2"/>
    <property type="match status" value="1"/>
</dbReference>
<feature type="domain" description="RNA polymerase sigma factor 70 region 4 type 2" evidence="6">
    <location>
        <begin position="120"/>
        <end position="170"/>
    </location>
</feature>
<protein>
    <submittedName>
        <fullName evidence="7">RNA polymerase subunit sigma-70</fullName>
    </submittedName>
</protein>
<keyword evidence="4" id="KW-0804">Transcription</keyword>
<comment type="caution">
    <text evidence="7">The sequence shown here is derived from an EMBL/GenBank/DDBJ whole genome shotgun (WGS) entry which is preliminary data.</text>
</comment>
<dbReference type="InterPro" id="IPR039425">
    <property type="entry name" value="RNA_pol_sigma-70-like"/>
</dbReference>
<feature type="compositionally biased region" description="Basic and acidic residues" evidence="5">
    <location>
        <begin position="1"/>
        <end position="11"/>
    </location>
</feature>
<dbReference type="RefSeq" id="WP_087374789.1">
    <property type="nucleotide sequence ID" value="NZ_NFKK01000028.1"/>
</dbReference>
<dbReference type="EMBL" id="NFKK01000028">
    <property type="protein sequence ID" value="OUP50513.1"/>
    <property type="molecule type" value="Genomic_DNA"/>
</dbReference>
<dbReference type="SUPFAM" id="SSF88659">
    <property type="entry name" value="Sigma3 and sigma4 domains of RNA polymerase sigma factors"/>
    <property type="match status" value="1"/>
</dbReference>
<evidence type="ECO:0000256" key="5">
    <source>
        <dbReference type="SAM" id="MobiDB-lite"/>
    </source>
</evidence>
<evidence type="ECO:0000313" key="8">
    <source>
        <dbReference type="Proteomes" id="UP000195897"/>
    </source>
</evidence>